<dbReference type="EMBL" id="KB445796">
    <property type="protein sequence ID" value="EMD37485.1"/>
    <property type="molecule type" value="Genomic_DNA"/>
</dbReference>
<dbReference type="STRING" id="914234.M2QZ93"/>
<dbReference type="InterPro" id="IPR036388">
    <property type="entry name" value="WH-like_DNA-bd_sf"/>
</dbReference>
<evidence type="ECO:0000313" key="2">
    <source>
        <dbReference type="EMBL" id="EMD37485.1"/>
    </source>
</evidence>
<dbReference type="AlphaFoldDB" id="M2QZ93"/>
<organism evidence="2 3">
    <name type="scientific">Ceriporiopsis subvermispora (strain B)</name>
    <name type="common">White-rot fungus</name>
    <name type="synonym">Gelatoporia subvermispora</name>
    <dbReference type="NCBI Taxonomy" id="914234"/>
    <lineage>
        <taxon>Eukaryota</taxon>
        <taxon>Fungi</taxon>
        <taxon>Dikarya</taxon>
        <taxon>Basidiomycota</taxon>
        <taxon>Agaricomycotina</taxon>
        <taxon>Agaricomycetes</taxon>
        <taxon>Polyporales</taxon>
        <taxon>Gelatoporiaceae</taxon>
        <taxon>Gelatoporia</taxon>
    </lineage>
</organism>
<dbReference type="Proteomes" id="UP000016930">
    <property type="component" value="Unassembled WGS sequence"/>
</dbReference>
<dbReference type="HOGENOM" id="CLU_963120_0_0_1"/>
<dbReference type="OrthoDB" id="10261556at2759"/>
<evidence type="ECO:0000313" key="3">
    <source>
        <dbReference type="Proteomes" id="UP000016930"/>
    </source>
</evidence>
<protein>
    <submittedName>
        <fullName evidence="2">Uncharacterized protein</fullName>
    </submittedName>
</protein>
<keyword evidence="3" id="KW-1185">Reference proteome</keyword>
<name>M2QZ93_CERS8</name>
<feature type="region of interest" description="Disordered" evidence="1">
    <location>
        <begin position="256"/>
        <end position="282"/>
    </location>
</feature>
<evidence type="ECO:0000256" key="1">
    <source>
        <dbReference type="SAM" id="MobiDB-lite"/>
    </source>
</evidence>
<reference evidence="2 3" key="1">
    <citation type="journal article" date="2012" name="Proc. Natl. Acad. Sci. U.S.A.">
        <title>Comparative genomics of Ceriporiopsis subvermispora and Phanerochaete chrysosporium provide insight into selective ligninolysis.</title>
        <authorList>
            <person name="Fernandez-Fueyo E."/>
            <person name="Ruiz-Duenas F.J."/>
            <person name="Ferreira P."/>
            <person name="Floudas D."/>
            <person name="Hibbett D.S."/>
            <person name="Canessa P."/>
            <person name="Larrondo L.F."/>
            <person name="James T.Y."/>
            <person name="Seelenfreund D."/>
            <person name="Lobos S."/>
            <person name="Polanco R."/>
            <person name="Tello M."/>
            <person name="Honda Y."/>
            <person name="Watanabe T."/>
            <person name="Watanabe T."/>
            <person name="Ryu J.S."/>
            <person name="Kubicek C.P."/>
            <person name="Schmoll M."/>
            <person name="Gaskell J."/>
            <person name="Hammel K.E."/>
            <person name="St John F.J."/>
            <person name="Vanden Wymelenberg A."/>
            <person name="Sabat G."/>
            <person name="Splinter BonDurant S."/>
            <person name="Syed K."/>
            <person name="Yadav J.S."/>
            <person name="Doddapaneni H."/>
            <person name="Subramanian V."/>
            <person name="Lavin J.L."/>
            <person name="Oguiza J.A."/>
            <person name="Perez G."/>
            <person name="Pisabarro A.G."/>
            <person name="Ramirez L."/>
            <person name="Santoyo F."/>
            <person name="Master E."/>
            <person name="Coutinho P.M."/>
            <person name="Henrissat B."/>
            <person name="Lombard V."/>
            <person name="Magnuson J.K."/>
            <person name="Kuees U."/>
            <person name="Hori C."/>
            <person name="Igarashi K."/>
            <person name="Samejima M."/>
            <person name="Held B.W."/>
            <person name="Barry K.W."/>
            <person name="LaButti K.M."/>
            <person name="Lapidus A."/>
            <person name="Lindquist E.A."/>
            <person name="Lucas S.M."/>
            <person name="Riley R."/>
            <person name="Salamov A.A."/>
            <person name="Hoffmeister D."/>
            <person name="Schwenk D."/>
            <person name="Hadar Y."/>
            <person name="Yarden O."/>
            <person name="de Vries R.P."/>
            <person name="Wiebenga A."/>
            <person name="Stenlid J."/>
            <person name="Eastwood D."/>
            <person name="Grigoriev I.V."/>
            <person name="Berka R.M."/>
            <person name="Blanchette R.A."/>
            <person name="Kersten P."/>
            <person name="Martinez A.T."/>
            <person name="Vicuna R."/>
            <person name="Cullen D."/>
        </authorList>
    </citation>
    <scope>NUCLEOTIDE SEQUENCE [LARGE SCALE GENOMIC DNA]</scope>
    <source>
        <strain evidence="2 3">B</strain>
    </source>
</reference>
<proteinExistence type="predicted"/>
<dbReference type="Gene3D" id="1.10.10.10">
    <property type="entry name" value="Winged helix-like DNA-binding domain superfamily/Winged helix DNA-binding domain"/>
    <property type="match status" value="1"/>
</dbReference>
<sequence length="289" mass="32300">MTGRYYEDLTLSDDEELEAVLEIQSNSEAALRARLSSIAVDIASIDDEIARLQAHRYDLVEERDNVVETGHGVNAGRVTIAQLCGLARGTGSGNFAVVQGKWKARSKEAVELDLEELVDGRIDLSKDETEILCVHLLISGYFQQIYQHTQFSTNIYVALGPRASRLTRLSRSDVVHGRSPKIYCCFRQKVMRTAATRKSTIPAPRQPRVPSSDLTTSRVKRVIRDVVDDEDCSTDNFFESFGTDEDEDSAMNWHFTVRSPATSSRKRRKTGTRAGPSITLDNNVIELSD</sequence>
<accession>M2QZ93</accession>
<gene>
    <name evidence="2" type="ORF">CERSUDRAFT_94488</name>
</gene>